<dbReference type="EMBL" id="CADCTR010002219">
    <property type="protein sequence ID" value="CAA9339722.1"/>
    <property type="molecule type" value="Genomic_DNA"/>
</dbReference>
<sequence length="52" mass="5501">MMNCAELRSGVAGRDDLPGSARRSVLHVHLGALETLVILQLYVVPTPASNAT</sequence>
<reference evidence="1" key="1">
    <citation type="submission" date="2020-02" db="EMBL/GenBank/DDBJ databases">
        <authorList>
            <person name="Meier V. D."/>
        </authorList>
    </citation>
    <scope>NUCLEOTIDE SEQUENCE</scope>
    <source>
        <strain evidence="1">AVDCRST_MAG93</strain>
    </source>
</reference>
<organism evidence="1">
    <name type="scientific">uncultured Chloroflexia bacterium</name>
    <dbReference type="NCBI Taxonomy" id="1672391"/>
    <lineage>
        <taxon>Bacteria</taxon>
        <taxon>Bacillati</taxon>
        <taxon>Chloroflexota</taxon>
        <taxon>Chloroflexia</taxon>
        <taxon>environmental samples</taxon>
    </lineage>
</organism>
<evidence type="ECO:0000313" key="1">
    <source>
        <dbReference type="EMBL" id="CAA9339722.1"/>
    </source>
</evidence>
<name>A0A6J4LTT6_9CHLR</name>
<dbReference type="AlphaFoldDB" id="A0A6J4LTT6"/>
<protein>
    <submittedName>
        <fullName evidence="1">Uncharacterized protein</fullName>
    </submittedName>
</protein>
<proteinExistence type="predicted"/>
<accession>A0A6J4LTT6</accession>
<gene>
    <name evidence="1" type="ORF">AVDCRST_MAG93-6582</name>
</gene>